<keyword evidence="3" id="KW-1185">Reference proteome</keyword>
<dbReference type="EMBL" id="SJPO01000002">
    <property type="protein sequence ID" value="TWT78124.1"/>
    <property type="molecule type" value="Genomic_DNA"/>
</dbReference>
<organism evidence="2 3">
    <name type="scientific">Posidoniimonas polymericola</name>
    <dbReference type="NCBI Taxonomy" id="2528002"/>
    <lineage>
        <taxon>Bacteria</taxon>
        <taxon>Pseudomonadati</taxon>
        <taxon>Planctomycetota</taxon>
        <taxon>Planctomycetia</taxon>
        <taxon>Pirellulales</taxon>
        <taxon>Lacipirellulaceae</taxon>
        <taxon>Posidoniimonas</taxon>
    </lineage>
</organism>
<evidence type="ECO:0000313" key="3">
    <source>
        <dbReference type="Proteomes" id="UP000318478"/>
    </source>
</evidence>
<feature type="chain" id="PRO_5023035865" description="Secreted protein" evidence="1">
    <location>
        <begin position="24"/>
        <end position="91"/>
    </location>
</feature>
<evidence type="ECO:0008006" key="4">
    <source>
        <dbReference type="Google" id="ProtNLM"/>
    </source>
</evidence>
<dbReference type="PROSITE" id="PS51257">
    <property type="entry name" value="PROKAR_LIPOPROTEIN"/>
    <property type="match status" value="1"/>
</dbReference>
<reference evidence="2 3" key="1">
    <citation type="submission" date="2019-02" db="EMBL/GenBank/DDBJ databases">
        <title>Deep-cultivation of Planctomycetes and their phenomic and genomic characterization uncovers novel biology.</title>
        <authorList>
            <person name="Wiegand S."/>
            <person name="Jogler M."/>
            <person name="Boedeker C."/>
            <person name="Pinto D."/>
            <person name="Vollmers J."/>
            <person name="Rivas-Marin E."/>
            <person name="Kohn T."/>
            <person name="Peeters S.H."/>
            <person name="Heuer A."/>
            <person name="Rast P."/>
            <person name="Oberbeckmann S."/>
            <person name="Bunk B."/>
            <person name="Jeske O."/>
            <person name="Meyerdierks A."/>
            <person name="Storesund J.E."/>
            <person name="Kallscheuer N."/>
            <person name="Luecker S."/>
            <person name="Lage O.M."/>
            <person name="Pohl T."/>
            <person name="Merkel B.J."/>
            <person name="Hornburger P."/>
            <person name="Mueller R.-W."/>
            <person name="Bruemmer F."/>
            <person name="Labrenz M."/>
            <person name="Spormann A.M."/>
            <person name="Op Den Camp H."/>
            <person name="Overmann J."/>
            <person name="Amann R."/>
            <person name="Jetten M.S.M."/>
            <person name="Mascher T."/>
            <person name="Medema M.H."/>
            <person name="Devos D.P."/>
            <person name="Kaster A.-K."/>
            <person name="Ovreas L."/>
            <person name="Rohde M."/>
            <person name="Galperin M.Y."/>
            <person name="Jogler C."/>
        </authorList>
    </citation>
    <scope>NUCLEOTIDE SEQUENCE [LARGE SCALE GENOMIC DNA]</scope>
    <source>
        <strain evidence="2 3">Pla123a</strain>
    </source>
</reference>
<evidence type="ECO:0000313" key="2">
    <source>
        <dbReference type="EMBL" id="TWT78124.1"/>
    </source>
</evidence>
<dbReference type="AlphaFoldDB" id="A0A5C5YT00"/>
<evidence type="ECO:0000256" key="1">
    <source>
        <dbReference type="SAM" id="SignalP"/>
    </source>
</evidence>
<accession>A0A5C5YT00</accession>
<dbReference type="Proteomes" id="UP000318478">
    <property type="component" value="Unassembled WGS sequence"/>
</dbReference>
<keyword evidence="1" id="KW-0732">Signal</keyword>
<name>A0A5C5YT00_9BACT</name>
<proteinExistence type="predicted"/>
<gene>
    <name evidence="2" type="ORF">Pla123a_09140</name>
</gene>
<sequence length="91" mass="9774" precursor="true">MRYLIVKKMSAGMLTAACCIGLAGCDVDVEDSGELPEVEVQEGEMPEVDVTGPDVDVSTEKQKVTVPDVDLEETEVSVPDVDVDFPAEDEN</sequence>
<protein>
    <recommendedName>
        <fullName evidence="4">Secreted protein</fullName>
    </recommendedName>
</protein>
<comment type="caution">
    <text evidence="2">The sequence shown here is derived from an EMBL/GenBank/DDBJ whole genome shotgun (WGS) entry which is preliminary data.</text>
</comment>
<dbReference type="RefSeq" id="WP_231956323.1">
    <property type="nucleotide sequence ID" value="NZ_SJPO01000002.1"/>
</dbReference>
<feature type="signal peptide" evidence="1">
    <location>
        <begin position="1"/>
        <end position="23"/>
    </location>
</feature>